<sequence length="107" mass="12913">MSKRSKKLEGYILLESLIALGLLCLVIGSYFSLNLFLLKKKKEVSHQLLMQQVLYEELRHYENYEGQEQRIVYREEQIYHLHFYKQKEELIKVEITNGKETFTLKKE</sequence>
<dbReference type="EMBL" id="NGLE01000001">
    <property type="protein sequence ID" value="OTO09853.1"/>
    <property type="molecule type" value="Genomic_DNA"/>
</dbReference>
<keyword evidence="1" id="KW-1133">Transmembrane helix</keyword>
<dbReference type="Proteomes" id="UP000195139">
    <property type="component" value="Unassembled WGS sequence"/>
</dbReference>
<dbReference type="STRING" id="1834181.A5880_000536"/>
<evidence type="ECO:0000313" key="2">
    <source>
        <dbReference type="EMBL" id="MEI5995049.1"/>
    </source>
</evidence>
<dbReference type="NCBIfam" id="NF041013">
    <property type="entry name" value="T4P_ComGE"/>
    <property type="match status" value="1"/>
</dbReference>
<feature type="transmembrane region" description="Helical" evidence="1">
    <location>
        <begin position="12"/>
        <end position="38"/>
    </location>
</feature>
<comment type="caution">
    <text evidence="3">The sequence shown here is derived from an EMBL/GenBank/DDBJ whole genome shotgun (WGS) entry which is preliminary data.</text>
</comment>
<evidence type="ECO:0000256" key="1">
    <source>
        <dbReference type="SAM" id="Phobius"/>
    </source>
</evidence>
<dbReference type="AlphaFoldDB" id="A0A242CHY3"/>
<keyword evidence="1" id="KW-0472">Membrane</keyword>
<keyword evidence="1" id="KW-0812">Transmembrane</keyword>
<dbReference type="RefSeq" id="WP_086329470.1">
    <property type="nucleotide sequence ID" value="NZ_NGLE02000001.1"/>
</dbReference>
<keyword evidence="4" id="KW-1185">Reference proteome</keyword>
<evidence type="ECO:0000313" key="4">
    <source>
        <dbReference type="Proteomes" id="UP000195139"/>
    </source>
</evidence>
<organism evidence="3">
    <name type="scientific">Candidatus Enterococcus mansonii</name>
    <dbReference type="NCBI Taxonomy" id="1834181"/>
    <lineage>
        <taxon>Bacteria</taxon>
        <taxon>Bacillati</taxon>
        <taxon>Bacillota</taxon>
        <taxon>Bacilli</taxon>
        <taxon>Lactobacillales</taxon>
        <taxon>Enterococcaceae</taxon>
        <taxon>Enterococcus</taxon>
    </lineage>
</organism>
<accession>A0A242CHY3</accession>
<proteinExistence type="predicted"/>
<evidence type="ECO:0000313" key="3">
    <source>
        <dbReference type="EMBL" id="OTO09853.1"/>
    </source>
</evidence>
<dbReference type="InterPro" id="IPR053468">
    <property type="entry name" value="ComGE-like"/>
</dbReference>
<reference evidence="3" key="1">
    <citation type="submission" date="2017-05" db="EMBL/GenBank/DDBJ databases">
        <title>The Genome Sequence of Enterococcus sp. 4G2_DIV0659.</title>
        <authorList>
            <consortium name="The Broad Institute Genomics Platform"/>
            <consortium name="The Broad Institute Genomic Center for Infectious Diseases"/>
            <person name="Earl A."/>
            <person name="Manson A."/>
            <person name="Schwartman J."/>
            <person name="Gilmore M."/>
            <person name="Abouelleil A."/>
            <person name="Cao P."/>
            <person name="Chapman S."/>
            <person name="Cusick C."/>
            <person name="Shea T."/>
            <person name="Young S."/>
            <person name="Neafsey D."/>
            <person name="Nusbaum C."/>
            <person name="Birren B."/>
        </authorList>
    </citation>
    <scope>NUCLEOTIDE SEQUENCE [LARGE SCALE GENOMIC DNA]</scope>
    <source>
        <strain evidence="3">4G2_DIV0659</strain>
    </source>
</reference>
<evidence type="ECO:0008006" key="5">
    <source>
        <dbReference type="Google" id="ProtNLM"/>
    </source>
</evidence>
<protein>
    <recommendedName>
        <fullName evidence="5">Type II secretion system protein</fullName>
    </recommendedName>
</protein>
<reference evidence="2 4" key="2">
    <citation type="submission" date="2018-07" db="EMBL/GenBank/DDBJ databases">
        <title>The Genome Sequence of Enterococcus sp. DIV0659b.</title>
        <authorList>
            <consortium name="The Broad Institute Genomics Platform"/>
            <consortium name="The Broad Institute Genomic Center for Infectious Diseases"/>
            <person name="Earl A."/>
            <person name="Manson A."/>
            <person name="Schwartman J."/>
            <person name="Gilmore M."/>
            <person name="Abouelleil A."/>
            <person name="Cao P."/>
            <person name="Chapman S."/>
            <person name="Cusick C."/>
            <person name="Shea T."/>
            <person name="Young S."/>
            <person name="Neafsey D."/>
            <person name="Nusbaum C."/>
            <person name="Birren B."/>
        </authorList>
    </citation>
    <scope>NUCLEOTIDE SEQUENCE [LARGE SCALE GENOMIC DNA]</scope>
    <source>
        <strain evidence="2 4">4G2_DIV0659</strain>
    </source>
</reference>
<dbReference type="EMBL" id="NGLE02000001">
    <property type="protein sequence ID" value="MEI5995049.1"/>
    <property type="molecule type" value="Genomic_DNA"/>
</dbReference>
<gene>
    <name evidence="3" type="ORF">A5880_000536</name>
    <name evidence="2" type="ORF">A5880_002639</name>
</gene>
<dbReference type="OrthoDB" id="2186429at2"/>
<name>A0A242CHY3_9ENTE</name>